<dbReference type="SUPFAM" id="SSF57625">
    <property type="entry name" value="Invertebrate chitin-binding proteins"/>
    <property type="match status" value="4"/>
</dbReference>
<feature type="transmembrane region" description="Helical" evidence="17">
    <location>
        <begin position="594"/>
        <end position="615"/>
    </location>
</feature>
<dbReference type="PROSITE" id="PS50940">
    <property type="entry name" value="CHIT_BIND_II"/>
    <property type="match status" value="4"/>
</dbReference>
<feature type="transmembrane region" description="Helical" evidence="17">
    <location>
        <begin position="368"/>
        <end position="390"/>
    </location>
</feature>
<feature type="domain" description="GH18" evidence="19">
    <location>
        <begin position="1667"/>
        <end position="2030"/>
    </location>
</feature>
<evidence type="ECO:0000256" key="8">
    <source>
        <dbReference type="ARBA" id="ARBA00022801"/>
    </source>
</evidence>
<dbReference type="GO" id="GO:0007165">
    <property type="term" value="P:signal transduction"/>
    <property type="evidence" value="ECO:0007669"/>
    <property type="project" value="UniProtKB-KW"/>
</dbReference>
<keyword evidence="3" id="KW-0716">Sensory transduction</keyword>
<feature type="transmembrane region" description="Helical" evidence="17">
    <location>
        <begin position="63"/>
        <end position="86"/>
    </location>
</feature>
<feature type="region of interest" description="Disordered" evidence="16">
    <location>
        <begin position="2376"/>
        <end position="2431"/>
    </location>
</feature>
<feature type="transmembrane region" description="Helical" evidence="17">
    <location>
        <begin position="856"/>
        <end position="878"/>
    </location>
</feature>
<dbReference type="SUPFAM" id="SSF54556">
    <property type="entry name" value="Chitinase insertion domain"/>
    <property type="match status" value="4"/>
</dbReference>
<dbReference type="InterPro" id="IPR017853">
    <property type="entry name" value="GH"/>
</dbReference>
<feature type="region of interest" description="Disordered" evidence="16">
    <location>
        <begin position="2828"/>
        <end position="2853"/>
    </location>
</feature>
<keyword evidence="6" id="KW-0552">Olfaction</keyword>
<evidence type="ECO:0008006" key="22">
    <source>
        <dbReference type="Google" id="ProtNLM"/>
    </source>
</evidence>
<comment type="similarity">
    <text evidence="2">Belongs to the glycosyl hydrolase 18 family. Chitinase class II subfamily.</text>
</comment>
<feature type="compositionally biased region" description="Low complexity" evidence="16">
    <location>
        <begin position="2403"/>
        <end position="2415"/>
    </location>
</feature>
<evidence type="ECO:0000256" key="17">
    <source>
        <dbReference type="SAM" id="Phobius"/>
    </source>
</evidence>
<feature type="transmembrane region" description="Helical" evidence="17">
    <location>
        <begin position="1193"/>
        <end position="1212"/>
    </location>
</feature>
<dbReference type="GO" id="GO:0004568">
    <property type="term" value="F:chitinase activity"/>
    <property type="evidence" value="ECO:0007669"/>
    <property type="project" value="UniProtKB-ARBA"/>
</dbReference>
<feature type="domain" description="GH18" evidence="19">
    <location>
        <begin position="2862"/>
        <end position="3145"/>
    </location>
</feature>
<dbReference type="GO" id="GO:0005975">
    <property type="term" value="P:carbohydrate metabolic process"/>
    <property type="evidence" value="ECO:0007669"/>
    <property type="project" value="InterPro"/>
</dbReference>
<keyword evidence="14 15" id="KW-0326">Glycosidase</keyword>
<name>A0AA39KYR6_MICHY</name>
<gene>
    <name evidence="20" type="ORF">PV327_007582</name>
</gene>
<accession>A0AA39KYR6</accession>
<feature type="domain" description="Chitin-binding type-2" evidence="18">
    <location>
        <begin position="1580"/>
        <end position="1634"/>
    </location>
</feature>
<feature type="transmembrane region" description="Helical" evidence="17">
    <location>
        <begin position="1122"/>
        <end position="1140"/>
    </location>
</feature>
<keyword evidence="8 15" id="KW-0378">Hydrolase</keyword>
<dbReference type="InterPro" id="IPR036508">
    <property type="entry name" value="Chitin-bd_dom_sf"/>
</dbReference>
<dbReference type="SMART" id="SM00636">
    <property type="entry name" value="Glyco_18"/>
    <property type="match status" value="4"/>
</dbReference>
<dbReference type="InterPro" id="IPR002557">
    <property type="entry name" value="Chitin-bd_dom"/>
</dbReference>
<comment type="caution">
    <text evidence="20">The sequence shown here is derived from an EMBL/GenBank/DDBJ whole genome shotgun (WGS) entry which is preliminary data.</text>
</comment>
<evidence type="ECO:0000256" key="10">
    <source>
        <dbReference type="ARBA" id="ARBA00023136"/>
    </source>
</evidence>
<dbReference type="FunFam" id="3.10.50.10:FF:000001">
    <property type="entry name" value="Chitinase 3-like 1"/>
    <property type="match status" value="3"/>
</dbReference>
<dbReference type="Pfam" id="PF00704">
    <property type="entry name" value="Glyco_hydro_18"/>
    <property type="match status" value="4"/>
</dbReference>
<keyword evidence="11" id="KW-1015">Disulfide bond</keyword>
<dbReference type="PROSITE" id="PS01095">
    <property type="entry name" value="GH18_1"/>
    <property type="match status" value="2"/>
</dbReference>
<keyword evidence="21" id="KW-1185">Reference proteome</keyword>
<evidence type="ECO:0000313" key="20">
    <source>
        <dbReference type="EMBL" id="KAK0178719.1"/>
    </source>
</evidence>
<feature type="domain" description="GH18" evidence="19">
    <location>
        <begin position="2447"/>
        <end position="2816"/>
    </location>
</feature>
<dbReference type="InterPro" id="IPR029070">
    <property type="entry name" value="Chitinase_insertion_sf"/>
</dbReference>
<dbReference type="PROSITE" id="PS51910">
    <property type="entry name" value="GH18_2"/>
    <property type="match status" value="4"/>
</dbReference>
<feature type="transmembrane region" description="Helical" evidence="17">
    <location>
        <begin position="1160"/>
        <end position="1181"/>
    </location>
</feature>
<feature type="domain" description="Chitin-binding type-2" evidence="18">
    <location>
        <begin position="2254"/>
        <end position="2308"/>
    </location>
</feature>
<feature type="domain" description="GH18" evidence="19">
    <location>
        <begin position="1440"/>
        <end position="1576"/>
    </location>
</feature>
<dbReference type="PANTHER" id="PTHR11177">
    <property type="entry name" value="CHITINASE"/>
    <property type="match status" value="1"/>
</dbReference>
<keyword evidence="5 17" id="KW-0812">Transmembrane</keyword>
<evidence type="ECO:0000256" key="11">
    <source>
        <dbReference type="ARBA" id="ARBA00023157"/>
    </source>
</evidence>
<dbReference type="InterPro" id="IPR001579">
    <property type="entry name" value="Glyco_hydro_18_chit_AS"/>
</dbReference>
<feature type="transmembrane region" description="Helical" evidence="17">
    <location>
        <begin position="462"/>
        <end position="483"/>
    </location>
</feature>
<comment type="subcellular location">
    <subcellularLocation>
        <location evidence="1">Membrane</location>
        <topology evidence="1">Multi-pass membrane protein</topology>
    </subcellularLocation>
</comment>
<dbReference type="EMBL" id="JAQQBR010000004">
    <property type="protein sequence ID" value="KAK0178719.1"/>
    <property type="molecule type" value="Genomic_DNA"/>
</dbReference>
<keyword evidence="4" id="KW-0147">Chitin-binding</keyword>
<feature type="compositionally biased region" description="Polar residues" evidence="16">
    <location>
        <begin position="2416"/>
        <end position="2427"/>
    </location>
</feature>
<evidence type="ECO:0000259" key="19">
    <source>
        <dbReference type="PROSITE" id="PS51910"/>
    </source>
</evidence>
<feature type="transmembrane region" description="Helical" evidence="17">
    <location>
        <begin position="21"/>
        <end position="43"/>
    </location>
</feature>
<organism evidence="20 21">
    <name type="scientific">Microctonus hyperodae</name>
    <name type="common">Parasitoid wasp</name>
    <dbReference type="NCBI Taxonomy" id="165561"/>
    <lineage>
        <taxon>Eukaryota</taxon>
        <taxon>Metazoa</taxon>
        <taxon>Ecdysozoa</taxon>
        <taxon>Arthropoda</taxon>
        <taxon>Hexapoda</taxon>
        <taxon>Insecta</taxon>
        <taxon>Pterygota</taxon>
        <taxon>Neoptera</taxon>
        <taxon>Endopterygota</taxon>
        <taxon>Hymenoptera</taxon>
        <taxon>Apocrita</taxon>
        <taxon>Ichneumonoidea</taxon>
        <taxon>Braconidae</taxon>
        <taxon>Euphorinae</taxon>
        <taxon>Microctonus</taxon>
    </lineage>
</organism>
<feature type="transmembrane region" description="Helical" evidence="17">
    <location>
        <begin position="932"/>
        <end position="949"/>
    </location>
</feature>
<evidence type="ECO:0000313" key="21">
    <source>
        <dbReference type="Proteomes" id="UP001168972"/>
    </source>
</evidence>
<dbReference type="Pfam" id="PF01607">
    <property type="entry name" value="CBM_14"/>
    <property type="match status" value="4"/>
</dbReference>
<feature type="transmembrane region" description="Helical" evidence="17">
    <location>
        <begin position="1091"/>
        <end position="1110"/>
    </location>
</feature>
<feature type="domain" description="Chitin-binding type-2" evidence="18">
    <location>
        <begin position="2321"/>
        <end position="2375"/>
    </location>
</feature>
<evidence type="ECO:0000256" key="16">
    <source>
        <dbReference type="SAM" id="MobiDB-lite"/>
    </source>
</evidence>
<feature type="domain" description="Chitin-binding type-2" evidence="18">
    <location>
        <begin position="2159"/>
        <end position="2213"/>
    </location>
</feature>
<dbReference type="InterPro" id="IPR050314">
    <property type="entry name" value="Glycosyl_Hydrlase_18"/>
</dbReference>
<feature type="transmembrane region" description="Helical" evidence="17">
    <location>
        <begin position="561"/>
        <end position="582"/>
    </location>
</feature>
<dbReference type="Gene3D" id="2.170.140.10">
    <property type="entry name" value="Chitin binding domain"/>
    <property type="match status" value="4"/>
</dbReference>
<feature type="region of interest" description="Disordered" evidence="16">
    <location>
        <begin position="2036"/>
        <end position="2095"/>
    </location>
</feature>
<feature type="compositionally biased region" description="Polar residues" evidence="16">
    <location>
        <begin position="2381"/>
        <end position="2395"/>
    </location>
</feature>
<dbReference type="GO" id="GO:0004984">
    <property type="term" value="F:olfactory receptor activity"/>
    <property type="evidence" value="ECO:0007669"/>
    <property type="project" value="InterPro"/>
</dbReference>
<keyword evidence="9 17" id="KW-1133">Transmembrane helix</keyword>
<evidence type="ECO:0000256" key="12">
    <source>
        <dbReference type="ARBA" id="ARBA00023170"/>
    </source>
</evidence>
<reference evidence="20" key="1">
    <citation type="journal article" date="2023" name="bioRxiv">
        <title>Scaffold-level genome assemblies of two parasitoid biocontrol wasps reveal the parthenogenesis mechanism and an associated novel virus.</title>
        <authorList>
            <person name="Inwood S."/>
            <person name="Skelly J."/>
            <person name="Guhlin J."/>
            <person name="Harrop T."/>
            <person name="Goldson S."/>
            <person name="Dearden P."/>
        </authorList>
    </citation>
    <scope>NUCLEOTIDE SEQUENCE</scope>
    <source>
        <strain evidence="20">Lincoln</strain>
        <tissue evidence="20">Whole body</tissue>
    </source>
</reference>
<keyword evidence="13" id="KW-0807">Transducer</keyword>
<evidence type="ECO:0000256" key="13">
    <source>
        <dbReference type="ARBA" id="ARBA00023224"/>
    </source>
</evidence>
<feature type="transmembrane region" description="Helical" evidence="17">
    <location>
        <begin position="1053"/>
        <end position="1071"/>
    </location>
</feature>
<dbReference type="InterPro" id="IPR011583">
    <property type="entry name" value="Chitinase_II/V-like_cat"/>
</dbReference>
<protein>
    <recommendedName>
        <fullName evidence="22">Chitinase 3</fullName>
    </recommendedName>
</protein>
<dbReference type="PANTHER" id="PTHR11177:SF359">
    <property type="entry name" value="CHITINASE 10-RELATED"/>
    <property type="match status" value="1"/>
</dbReference>
<proteinExistence type="inferred from homology"/>
<dbReference type="GO" id="GO:0008061">
    <property type="term" value="F:chitin binding"/>
    <property type="evidence" value="ECO:0007669"/>
    <property type="project" value="UniProtKB-KW"/>
</dbReference>
<dbReference type="Gene3D" id="3.20.20.80">
    <property type="entry name" value="Glycosidases"/>
    <property type="match status" value="4"/>
</dbReference>
<evidence type="ECO:0000256" key="4">
    <source>
        <dbReference type="ARBA" id="ARBA00022669"/>
    </source>
</evidence>
<dbReference type="SUPFAM" id="SSF51445">
    <property type="entry name" value="(Trans)glycosidases"/>
    <property type="match status" value="4"/>
</dbReference>
<evidence type="ECO:0000256" key="3">
    <source>
        <dbReference type="ARBA" id="ARBA00022606"/>
    </source>
</evidence>
<dbReference type="InterPro" id="IPR004117">
    <property type="entry name" value="7tm6_olfct_rcpt"/>
</dbReference>
<dbReference type="GO" id="GO:0016020">
    <property type="term" value="C:membrane"/>
    <property type="evidence" value="ECO:0007669"/>
    <property type="project" value="UniProtKB-SubCell"/>
</dbReference>
<dbReference type="InterPro" id="IPR001223">
    <property type="entry name" value="Glyco_hydro18_cat"/>
</dbReference>
<dbReference type="Gene3D" id="3.10.50.10">
    <property type="match status" value="4"/>
</dbReference>
<evidence type="ECO:0000256" key="6">
    <source>
        <dbReference type="ARBA" id="ARBA00022725"/>
    </source>
</evidence>
<dbReference type="Proteomes" id="UP001168972">
    <property type="component" value="Unassembled WGS sequence"/>
</dbReference>
<evidence type="ECO:0000259" key="18">
    <source>
        <dbReference type="PROSITE" id="PS50940"/>
    </source>
</evidence>
<dbReference type="SMART" id="SM00494">
    <property type="entry name" value="ChtBD2"/>
    <property type="match status" value="4"/>
</dbReference>
<dbReference type="GO" id="GO:0005549">
    <property type="term" value="F:odorant binding"/>
    <property type="evidence" value="ECO:0007669"/>
    <property type="project" value="InterPro"/>
</dbReference>
<evidence type="ECO:0000256" key="5">
    <source>
        <dbReference type="ARBA" id="ARBA00022692"/>
    </source>
</evidence>
<dbReference type="CDD" id="cd02872">
    <property type="entry name" value="GH18_chitolectin_chitotriosidase"/>
    <property type="match status" value="2"/>
</dbReference>
<feature type="compositionally biased region" description="Low complexity" evidence="16">
    <location>
        <begin position="2072"/>
        <end position="2091"/>
    </location>
</feature>
<feature type="non-terminal residue" evidence="20">
    <location>
        <position position="3145"/>
    </location>
</feature>
<evidence type="ECO:0000256" key="9">
    <source>
        <dbReference type="ARBA" id="ARBA00022989"/>
    </source>
</evidence>
<keyword evidence="10 17" id="KW-0472">Membrane</keyword>
<dbReference type="GO" id="GO:0006032">
    <property type="term" value="P:chitin catabolic process"/>
    <property type="evidence" value="ECO:0007669"/>
    <property type="project" value="TreeGrafter"/>
</dbReference>
<evidence type="ECO:0000256" key="15">
    <source>
        <dbReference type="RuleBase" id="RU000489"/>
    </source>
</evidence>
<evidence type="ECO:0000256" key="1">
    <source>
        <dbReference type="ARBA" id="ARBA00004141"/>
    </source>
</evidence>
<keyword evidence="12" id="KW-0675">Receptor</keyword>
<evidence type="ECO:0000256" key="2">
    <source>
        <dbReference type="ARBA" id="ARBA00009121"/>
    </source>
</evidence>
<keyword evidence="7" id="KW-0732">Signal</keyword>
<evidence type="ECO:0000256" key="14">
    <source>
        <dbReference type="ARBA" id="ARBA00023295"/>
    </source>
</evidence>
<reference evidence="20" key="2">
    <citation type="submission" date="2023-03" db="EMBL/GenBank/DDBJ databases">
        <authorList>
            <person name="Inwood S.N."/>
            <person name="Skelly J.G."/>
            <person name="Guhlin J."/>
            <person name="Harrop T.W.R."/>
            <person name="Goldson S.G."/>
            <person name="Dearden P.K."/>
        </authorList>
    </citation>
    <scope>NUCLEOTIDE SEQUENCE</scope>
    <source>
        <strain evidence="20">Lincoln</strain>
        <tissue evidence="20">Whole body</tissue>
    </source>
</reference>
<dbReference type="Pfam" id="PF02949">
    <property type="entry name" value="7tm_6"/>
    <property type="match status" value="4"/>
</dbReference>
<sequence>MNWNSCSLKTQKDLIMIIARASYPITFTGGPIVTLSLDSFVNWFGAWRPIEWDNIWKGKLYNIYTFIVVTMMYTFCISCIIQMIVSTSTSVSNIMAELIENSIFLLTLIGVCFKLKTIVESRDALLDAFQLLLNTDKYRIKCEETKKFDIDGERKTRYFAQSYAFFVSISAVSMIRSALMNISARILPFNGWFPFKHTDTINTIICGGMIHCSNHLKILRYDFENIPKNVQKHSTEPYNFRKLENILTKNFFNKHFGTMHKCSNTNDVKLFESSVYNRYNLSGLYVSSNIRFMLSLSIQTAVYNMDFHLLSLKTQKDLLLIIARASCPIIFTGGPIVTLSLDSFVNWFGAWRPIEWDNIWKGQLYNTYTFIIVIMMYMFCISNIIQMIVLSLSSTSNIMAELIDNSVILLTLIGVCFKLKTIVGRRDALLDAFELLLSTDKYRMKCEETKKFDIDVEKRTRYFAQFYSFVVNLSVAALIRSALMNVPARILPFNGWFPFEHDTVICGGMMHCNNHLKILKYDFENIPKIIQKYSTESRNYLKLENILIKNCIEFSRRFNDIFSSIIFIQFSISALVLCVSVQALTMSRFLSPEFIMVISYLTCMLGQIFVLSWYANEVTLHSLSIQTAVYNMDWYSLSLKTQKDLILIIDRASYPITFTGGPIITLSLDSFVNLKTIVGSRNAILDALELLMNTNNYRMKYEEIKKFDLEGEKQSRYFAQCYSFAVNISTAAMVRSALMNIPTRILPFNGWFPFKHTDTISYFVVLIHQIITYTWFATIGSFTDTVICGGMIHCSNHLKILKYDIENIPKNIKKHSTESRDYLKLENILTKNCINALVLCLCVQALTMSSFLSPQFIMVITYLACMLAQIFILCWYANEVTLHSLDVQTAVYNMDWNACSLKTQKDLLLIIARASNPITFTGGPIVTLSLESFVNCFGIMLFVLCWYANEVAMQSLNIRMAVYNMDWNSCSLKTQKSLLLIVARAANPITFTGGPIVTLSLESFVKETRKRRRDALLNAFELLLNTDTYRIKCEETNKFSIEGEKKSRCYSQYYTILVALSLTSVIRSALMNISARILPFNGWFPFKHADTIGFFICFGIMCKCSSTNYVKLFESSVYNGHNLSGLYASSNISFMLSLSIQTAVYNMDWYSLSLKTQRDLLMIIARASNPITFTGGSIVTLSLDSFVNVKMDWPSVALLGLMTLTLVTSYHLTVDQLLPPTQKHIPPSNFLTFQRTSVEGIPKRYDFIDDNNNDEEIFEFGSMSLPLRDAVESSPNKIDNRFEALYNDVRLQSDYGRTPLRDAVEQRPPPPLGNNIVSHDSIWLEQLSPAIIRRSQGPTKILCHFDATAVYRTEPFSLYPDGIPSRMCTHVVYNAVTIDLKTFSIIPIDSKDHEANGSVFYPEISEMSHVLLLKLSKNIHQKYATSPAPLRMTLNFIKRWLNSGVNSNKLILDIPLFGNSYTLKLRNESQSGSPVTGPGISGLYTKIQGTLAYYEICDKMEEIWEYNRDRDSAYLKRGDQWIGYDDPISIKIKAAYIRSMGLGGISLSTLDYDDFIGICGDPWPILTVANNALGIFDTAIGKCHQDGVFHDPENCSGFLICDKLKLYRSNCNNGYYFDRKKIQCIKSQFGICDAETIERFSDLSVNYLSALREKQHRQKLRLQHSGPRVICYMTSWALYRKGDGKFVPEHLDTRLCTDIIYAFAGLNPDTLTLQPFDSWADIDNGLYQRVTSMKGTRVLLGLGGWTDSAGDKYSRLVSSPSGRKNFIANAINFLHSNNFNGISIEWNYPKCWQSNCKKGLDSDRPNFTKFIKELREAFNKESPNLIIAVSLSGYKEVIDRAYDIRELSNAADFLTVMTYDYHGAWESRTGHLAPLYSTPKDLNPFYNMNWTMNYLTSLGAEKKKLVAGIPFYGQAYRLTQPDHSRLGDSASGPGNPGEFTGQPGMLAYYEICERIKQREWKTGDGPSAHFKNQFVGYDDIYSIAIKGKWILQNGFGGATAWTVDLDDFNNNCCFEPFPLLRSLNRALGRLLDPTPISGNCERPSDPVTPQAPVMTTHSDANDGGPRPTRPMTSTSNSITSTTKATTWPTWTENSSKNPMTITTSWPTWTWSSSSSSTVITTTTIRAPTKWTRPTSSSTTTRKPIVDEIKPNGTLSPAPGMPCTFGEYFPDPMNCAKYFRCVFGELKRESCIPGLHWDGNRRFCDWPYRVKCQQNPVSQTTQKPLLSSSKRPITTEWWNEATTTTTTTPQSTIGNKQCVNGQYYAYPESCNNFLICVNGNLVIQQCGPGLTWNDEKHMCDWAFNNPCKDKPKKNSPLMIKEKEPCTPGTFSGVEGDCQSYHACLWDRRIKFPCAPGLHFNRETNICDWPHRAKCSEEESKQTEMPSSIGGITTQRPTKPPARPISSTTIKSTTTTTHRPWTQMTTESTKPLPPAIIDPDKISPLSGYYKVVCYFTNWAWYRRGVGKYLPENIDHTLCTHIVYGFAVLDYSTLTIKAHDSWADYDNRFYERVVAYKKRGLKVLLALGGWNDSAGDKYSRLVNSPSSRKKFIDHAIKFIEKYGFDGLDLDWEYPVCWQVDCKKGPESDKIGFASLLKELSQEMKPRGLLMSAAVSPSKTVIDKGYDVPALAKYLDWIAVMAYDYHGQWDKKTGHVAPLYYHQDDEFYFFNANYSINYWISKGAQPRSIVMGMPLYGQAFSIHDPHAGTGLNSPASAGTAGEFTKAAGFLSYYEICDRIKNRDWKVIQDPQRRMGPFAFKGNQWVSFDDANMIRQKAQYIRDMGLGGGMVWALDLDDFKGRCGEGQHPLMHTLQVVLADGPNKHDRPIKYPTNGDGMEWQSPEKPPKSMGQVEHNTNQIGNKNDEYKIVCYFTNWAWYRQSGGRFVPEDIDSELCTHIIYGFAVLDGSTLKIKPHDSWADLDNKFYERVVEYKAKGIKVLIAIGGWNDSEGDKYSRLVNSPSSRSSFITHVTQFIEKYKFDGLDLDWEYPVCWQVDCKRGPASDKNGFSMLVKELSEVFKPKGLLLSSAVSPSKRVIDAGYDVPVLSKYLDWISVMTYDFHGQWDKKTGHVAPLYVRPDDWEPTFNANFSIHYWLQLGAPAKKLIMGAPLYGQSFSLADRKAAGLNVPTYGGGEAGEATRARGFLAYYE</sequence>
<dbReference type="FunFam" id="3.20.20.80:FF:000007">
    <property type="entry name" value="Acidic mammalian chitinase"/>
    <property type="match status" value="3"/>
</dbReference>
<evidence type="ECO:0000256" key="7">
    <source>
        <dbReference type="ARBA" id="ARBA00022729"/>
    </source>
</evidence>
<dbReference type="GO" id="GO:0005576">
    <property type="term" value="C:extracellular region"/>
    <property type="evidence" value="ECO:0007669"/>
    <property type="project" value="InterPro"/>
</dbReference>